<accession>A0A068ZW73</accession>
<evidence type="ECO:0000259" key="2">
    <source>
        <dbReference type="Pfam" id="PF04865"/>
    </source>
</evidence>
<dbReference type="EMBL" id="LK932338">
    <property type="protein sequence ID" value="CDS82969.1"/>
    <property type="molecule type" value="Genomic_DNA"/>
</dbReference>
<dbReference type="Pfam" id="PF04865">
    <property type="entry name" value="Baseplate_J"/>
    <property type="match status" value="1"/>
</dbReference>
<feature type="domain" description="Baseplate J-like central" evidence="3">
    <location>
        <begin position="202"/>
        <end position="281"/>
    </location>
</feature>
<dbReference type="InterPro" id="IPR058531">
    <property type="entry name" value="Baseplate_J_M"/>
</dbReference>
<dbReference type="InterPro" id="IPR006949">
    <property type="entry name" value="Barrel_Baseplate_J-like"/>
</dbReference>
<gene>
    <name evidence="5" type="ORF">BN1097_1310023</name>
</gene>
<dbReference type="PANTHER" id="PTHR37829:SF3">
    <property type="entry name" value="PROTEIN JAYE-RELATED"/>
    <property type="match status" value="1"/>
</dbReference>
<evidence type="ECO:0000313" key="5">
    <source>
        <dbReference type="EMBL" id="CDS82969.1"/>
    </source>
</evidence>
<reference evidence="5" key="1">
    <citation type="submission" date="2014-07" db="EMBL/GenBank/DDBJ databases">
        <authorList>
            <person name="Monot Marc"/>
        </authorList>
    </citation>
    <scope>NUCLEOTIDE SEQUENCE</scope>
    <source>
        <strain evidence="5">7032994</strain>
    </source>
</reference>
<evidence type="ECO:0000256" key="1">
    <source>
        <dbReference type="ARBA" id="ARBA00038087"/>
    </source>
</evidence>
<dbReference type="AlphaFoldDB" id="A0A068ZW73"/>
<feature type="domain" description="Baseplate J-like C-terminal" evidence="4">
    <location>
        <begin position="288"/>
        <end position="367"/>
    </location>
</feature>
<evidence type="ECO:0000259" key="3">
    <source>
        <dbReference type="Pfam" id="PF26078"/>
    </source>
</evidence>
<protein>
    <submittedName>
        <fullName evidence="5">Uncharacterized protein</fullName>
    </submittedName>
</protein>
<sequence length="378" mass="41504">MQRELPIPVFLTEDEDSVHERMLSNFQDVSTLEGDFIYDATRPTAEQIAELKQLGLQNNLKIAFPQTSYGTYLEWLGECKGVFKNQPTKATGVITFTGMQGTIITKGTIVTTIATDEKQSIEFELLETKTIGENETVDIKAECRVAGIIGNVSKGSVAVLLGSINGIKSVTNKEDFKGGTDIEDEEHFRERVLVAEQEDKLSGASSDYIRWAKEVDGVGYAYVVPEWNGAGTVKVLILDKNRKAATQELIDKVQEYIYPLNISEGENRDGKAPIGALVTVVTPDTLLINVKASFIFSNGFSEETVLNNLKTKIDKYLDKIDLGGTVSYNAIQAIVGSMMLTDEGIEDFSNLTINDVKENIKLQDQVVGIGEIVNEVVG</sequence>
<dbReference type="RefSeq" id="WP_021435067.1">
    <property type="nucleotide sequence ID" value="NZ_BIPF01000058.1"/>
</dbReference>
<dbReference type="InterPro" id="IPR052399">
    <property type="entry name" value="Phage_Baseplate_Assmbl_Protein"/>
</dbReference>
<comment type="similarity">
    <text evidence="1">Belongs to the Mu gp47/PBSX XkdT family.</text>
</comment>
<proteinExistence type="inferred from homology"/>
<dbReference type="PANTHER" id="PTHR37829">
    <property type="entry name" value="PHAGE-LIKE ELEMENT PBSX PROTEIN XKDT"/>
    <property type="match status" value="1"/>
</dbReference>
<dbReference type="Pfam" id="PF26078">
    <property type="entry name" value="Baseplate_J_M"/>
    <property type="match status" value="1"/>
</dbReference>
<dbReference type="InterPro" id="IPR058530">
    <property type="entry name" value="Baseplate_J-like_C"/>
</dbReference>
<name>A0A068ZW73_CLODI</name>
<feature type="domain" description="Baseplate protein J-like barrel" evidence="2">
    <location>
        <begin position="94"/>
        <end position="179"/>
    </location>
</feature>
<evidence type="ECO:0000259" key="4">
    <source>
        <dbReference type="Pfam" id="PF26079"/>
    </source>
</evidence>
<dbReference type="Pfam" id="PF26079">
    <property type="entry name" value="Baseplate_J_C"/>
    <property type="match status" value="1"/>
</dbReference>
<organism evidence="5">
    <name type="scientific">Clostridioides difficile</name>
    <name type="common">Peptoclostridium difficile</name>
    <dbReference type="NCBI Taxonomy" id="1496"/>
    <lineage>
        <taxon>Bacteria</taxon>
        <taxon>Bacillati</taxon>
        <taxon>Bacillota</taxon>
        <taxon>Clostridia</taxon>
        <taxon>Peptostreptococcales</taxon>
        <taxon>Peptostreptococcaceae</taxon>
        <taxon>Clostridioides</taxon>
    </lineage>
</organism>